<dbReference type="SUPFAM" id="SSF56024">
    <property type="entry name" value="Phospholipase D/nuclease"/>
    <property type="match status" value="2"/>
</dbReference>
<comment type="similarity">
    <text evidence="4">Belongs to the phospholipase D family. C2-PLD subfamily.</text>
</comment>
<feature type="domain" description="PLD phosphodiesterase" evidence="15">
    <location>
        <begin position="715"/>
        <end position="742"/>
    </location>
</feature>
<dbReference type="Pfam" id="PF00614">
    <property type="entry name" value="PLDc"/>
    <property type="match status" value="1"/>
</dbReference>
<evidence type="ECO:0000256" key="1">
    <source>
        <dbReference type="ARBA" id="ARBA00000798"/>
    </source>
</evidence>
<dbReference type="InterPro" id="IPR000008">
    <property type="entry name" value="C2_dom"/>
</dbReference>
<dbReference type="EC" id="3.1.4.4" evidence="5"/>
<dbReference type="InterPro" id="IPR001736">
    <property type="entry name" value="PLipase_D/transphosphatidylase"/>
</dbReference>
<evidence type="ECO:0000313" key="17">
    <source>
        <dbReference type="Proteomes" id="UP001314170"/>
    </source>
</evidence>
<dbReference type="InterPro" id="IPR043129">
    <property type="entry name" value="ATPase_NBD"/>
</dbReference>
<evidence type="ECO:0000256" key="3">
    <source>
        <dbReference type="ARBA" id="ARBA00007381"/>
    </source>
</evidence>
<keyword evidence="11" id="KW-0067">ATP-binding</keyword>
<keyword evidence="7" id="KW-0677">Repeat</keyword>
<proteinExistence type="inferred from homology"/>
<dbReference type="GO" id="GO:0009395">
    <property type="term" value="P:phospholipid catabolic process"/>
    <property type="evidence" value="ECO:0007669"/>
    <property type="project" value="TreeGrafter"/>
</dbReference>
<evidence type="ECO:0000259" key="14">
    <source>
        <dbReference type="PROSITE" id="PS50004"/>
    </source>
</evidence>
<dbReference type="PROSITE" id="PS50035">
    <property type="entry name" value="PLD"/>
    <property type="match status" value="1"/>
</dbReference>
<evidence type="ECO:0000313" key="16">
    <source>
        <dbReference type="EMBL" id="CAK7355615.1"/>
    </source>
</evidence>
<evidence type="ECO:0000256" key="9">
    <source>
        <dbReference type="ARBA" id="ARBA00022801"/>
    </source>
</evidence>
<dbReference type="PROSITE" id="PS50004">
    <property type="entry name" value="C2"/>
    <property type="match status" value="1"/>
</dbReference>
<name>A0AAV1SNT6_9ROSI</name>
<keyword evidence="13" id="KW-0443">Lipid metabolism</keyword>
<gene>
    <name evidence="16" type="ORF">DCAF_LOCUS25875</name>
</gene>
<evidence type="ECO:0000256" key="11">
    <source>
        <dbReference type="ARBA" id="ARBA00022840"/>
    </source>
</evidence>
<dbReference type="Pfam" id="PF00168">
    <property type="entry name" value="C2"/>
    <property type="match status" value="1"/>
</dbReference>
<dbReference type="GO" id="GO:0046872">
    <property type="term" value="F:metal ion binding"/>
    <property type="evidence" value="ECO:0007669"/>
    <property type="project" value="UniProtKB-KW"/>
</dbReference>
<organism evidence="16 17">
    <name type="scientific">Dovyalis caffra</name>
    <dbReference type="NCBI Taxonomy" id="77055"/>
    <lineage>
        <taxon>Eukaryota</taxon>
        <taxon>Viridiplantae</taxon>
        <taxon>Streptophyta</taxon>
        <taxon>Embryophyta</taxon>
        <taxon>Tracheophyta</taxon>
        <taxon>Spermatophyta</taxon>
        <taxon>Magnoliopsida</taxon>
        <taxon>eudicotyledons</taxon>
        <taxon>Gunneridae</taxon>
        <taxon>Pentapetalae</taxon>
        <taxon>rosids</taxon>
        <taxon>fabids</taxon>
        <taxon>Malpighiales</taxon>
        <taxon>Salicaceae</taxon>
        <taxon>Flacourtieae</taxon>
        <taxon>Dovyalis</taxon>
    </lineage>
</organism>
<keyword evidence="17" id="KW-1185">Reference proteome</keyword>
<keyword evidence="10" id="KW-0106">Calcium</keyword>
<dbReference type="Gene3D" id="3.30.870.10">
    <property type="entry name" value="Endonuclease Chain A"/>
    <property type="match status" value="2"/>
</dbReference>
<dbReference type="InterPro" id="IPR035892">
    <property type="entry name" value="C2_domain_sf"/>
</dbReference>
<dbReference type="Pfam" id="PF00012">
    <property type="entry name" value="HSP70"/>
    <property type="match status" value="1"/>
</dbReference>
<keyword evidence="8" id="KW-0547">Nucleotide-binding</keyword>
<dbReference type="GO" id="GO:0140662">
    <property type="term" value="F:ATP-dependent protein folding chaperone"/>
    <property type="evidence" value="ECO:0007669"/>
    <property type="project" value="InterPro"/>
</dbReference>
<keyword evidence="12" id="KW-0442">Lipid degradation</keyword>
<dbReference type="FunFam" id="3.30.420.40:FF:000028">
    <property type="entry name" value="heat shock 70 kDa protein-like"/>
    <property type="match status" value="1"/>
</dbReference>
<dbReference type="InterPro" id="IPR013126">
    <property type="entry name" value="Hsp_70_fam"/>
</dbReference>
<dbReference type="GO" id="GO:0005524">
    <property type="term" value="F:ATP binding"/>
    <property type="evidence" value="ECO:0007669"/>
    <property type="project" value="UniProtKB-KW"/>
</dbReference>
<evidence type="ECO:0000256" key="2">
    <source>
        <dbReference type="ARBA" id="ARBA00001913"/>
    </source>
</evidence>
<dbReference type="GO" id="GO:0005886">
    <property type="term" value="C:plasma membrane"/>
    <property type="evidence" value="ECO:0007669"/>
    <property type="project" value="TreeGrafter"/>
</dbReference>
<evidence type="ECO:0000256" key="6">
    <source>
        <dbReference type="ARBA" id="ARBA00022723"/>
    </source>
</evidence>
<evidence type="ECO:0000256" key="4">
    <source>
        <dbReference type="ARBA" id="ARBA00010683"/>
    </source>
</evidence>
<dbReference type="Gene3D" id="3.40.50.720">
    <property type="entry name" value="NAD(P)-binding Rossmann-like Domain"/>
    <property type="match status" value="1"/>
</dbReference>
<comment type="similarity">
    <text evidence="3">Belongs to the heat shock protein 70 family.</text>
</comment>
<evidence type="ECO:0000256" key="7">
    <source>
        <dbReference type="ARBA" id="ARBA00022737"/>
    </source>
</evidence>
<feature type="domain" description="C2" evidence="14">
    <location>
        <begin position="1"/>
        <end position="157"/>
    </location>
</feature>
<dbReference type="CDD" id="cd04015">
    <property type="entry name" value="C2_plant_PLD"/>
    <property type="match status" value="1"/>
</dbReference>
<dbReference type="SUPFAM" id="SSF49562">
    <property type="entry name" value="C2 domain (Calcium/lipid-binding domain, CaLB)"/>
    <property type="match status" value="1"/>
</dbReference>
<dbReference type="Proteomes" id="UP001314170">
    <property type="component" value="Unassembled WGS sequence"/>
</dbReference>
<protein>
    <recommendedName>
        <fullName evidence="5">phospholipase D</fullName>
        <ecNumber evidence="5">3.1.4.4</ecNumber>
    </recommendedName>
</protein>
<keyword evidence="6" id="KW-0479">Metal-binding</keyword>
<accession>A0AAV1SNT6</accession>
<evidence type="ECO:0000256" key="8">
    <source>
        <dbReference type="ARBA" id="ARBA00022741"/>
    </source>
</evidence>
<keyword evidence="9" id="KW-0378">Hydrolase</keyword>
<dbReference type="SMART" id="SM00155">
    <property type="entry name" value="PLDc"/>
    <property type="match status" value="1"/>
</dbReference>
<evidence type="ECO:0000256" key="5">
    <source>
        <dbReference type="ARBA" id="ARBA00012027"/>
    </source>
</evidence>
<dbReference type="PANTHER" id="PTHR18896">
    <property type="entry name" value="PHOSPHOLIPASE D"/>
    <property type="match status" value="1"/>
</dbReference>
<dbReference type="AlphaFoldDB" id="A0AAV1SNT6"/>
<evidence type="ECO:0000256" key="10">
    <source>
        <dbReference type="ARBA" id="ARBA00022837"/>
    </source>
</evidence>
<dbReference type="SMART" id="SM00239">
    <property type="entry name" value="C2"/>
    <property type="match status" value="1"/>
</dbReference>
<comment type="cofactor">
    <cofactor evidence="2">
        <name>Ca(2+)</name>
        <dbReference type="ChEBI" id="CHEBI:29108"/>
    </cofactor>
</comment>
<evidence type="ECO:0000256" key="13">
    <source>
        <dbReference type="ARBA" id="ARBA00023098"/>
    </source>
</evidence>
<evidence type="ECO:0000259" key="15">
    <source>
        <dbReference type="PROSITE" id="PS50035"/>
    </source>
</evidence>
<reference evidence="16 17" key="1">
    <citation type="submission" date="2024-01" db="EMBL/GenBank/DDBJ databases">
        <authorList>
            <person name="Waweru B."/>
        </authorList>
    </citation>
    <scope>NUCLEOTIDE SEQUENCE [LARGE SCALE GENOMIC DNA]</scope>
</reference>
<dbReference type="Pfam" id="PF12357">
    <property type="entry name" value="PLD_C"/>
    <property type="match status" value="1"/>
</dbReference>
<evidence type="ECO:0000256" key="12">
    <source>
        <dbReference type="ARBA" id="ARBA00022963"/>
    </source>
</evidence>
<dbReference type="PANTHER" id="PTHR18896:SF86">
    <property type="entry name" value="PHOSPHOLIPASE D DELTA"/>
    <property type="match status" value="1"/>
</dbReference>
<dbReference type="SUPFAM" id="SSF53067">
    <property type="entry name" value="Actin-like ATPase domain"/>
    <property type="match status" value="1"/>
</dbReference>
<comment type="catalytic activity">
    <reaction evidence="1">
        <text>a 1,2-diacyl-sn-glycero-3-phosphocholine + H2O = a 1,2-diacyl-sn-glycero-3-phosphate + choline + H(+)</text>
        <dbReference type="Rhea" id="RHEA:14445"/>
        <dbReference type="ChEBI" id="CHEBI:15354"/>
        <dbReference type="ChEBI" id="CHEBI:15377"/>
        <dbReference type="ChEBI" id="CHEBI:15378"/>
        <dbReference type="ChEBI" id="CHEBI:57643"/>
        <dbReference type="ChEBI" id="CHEBI:58608"/>
        <dbReference type="EC" id="3.1.4.4"/>
    </reaction>
</comment>
<dbReference type="EMBL" id="CAWUPB010001195">
    <property type="protein sequence ID" value="CAK7355615.1"/>
    <property type="molecule type" value="Genomic_DNA"/>
</dbReference>
<dbReference type="GO" id="GO:0004630">
    <property type="term" value="F:phospholipase D activity"/>
    <property type="evidence" value="ECO:0007669"/>
    <property type="project" value="UniProtKB-EC"/>
</dbReference>
<sequence>MTENSSHKQLIYLHGDLDLFIVEARSLPNLDAISTNVRQCFSVCIPTSTTTTADHRDRRRRRHPRDADKKIRHHRNIVTSDAYVTVVVPQVTLARTRVLKNATNPIWEQRFNIPLAHPVKDIEFHVKDNDLFGAELIGIAKIPASTVVSGEDIKEWFPIIDASGKSPKPDTALYLEMKFTPFEKNPLYKNGFGGEPEVKGVRDTYFPVRKGGHVRLYQDAHAKDHDLPGIEIDGGKVYKQEKCWEDICYAISEAHHLIYIVGWSVFHKIKLVREPTRPLPRGGDLTLGKLLKYKSEEGVRVLLLVWDDRTSHDKFGIKTVRRHMQLLLAGVMATHDEETRRFFKHSSVTCVLAPRYASKAHAARKITAFIGGIDLCDGRYDTPEHRLFHGLNTVFEGDFHNPTFPAGTKAPRQPWHDLHCRIDGPAAYDVLINFEQRWRKATKWKELGLRFKRTSHWSDDSLIKIERISWIQSPPLSETKAGTTIVPGDDPTVYVSNEEDPEHWHVQIFRSIDSGSLKGFPKTIDECQDQNLVVSKDLVVDKSIQTAYIQAIRSAQHFIYIENQYFLGSSYAWPSYKDAGADNLIPMELALKIVSKIRAKERFAVYVVIPMWPEGDPKTSTVQEILFWQLDLIASQTMQAMYEKIAQELKSMDLVDSHPQDYLNFYCIGKREEIPQELSSANGGPILNTALKYINLAAVVLAIFEVSDAFKFQRFMIYVHAKGMIVDDEFVIVGSANINQRSMAGSKDTEIAMGSYQPHYTWTTKKKHPRGQVYGYRMSLWAEHLGGINELFLEPENLRCVKKVNNIAEENWKKFTDPNFKPLQGHLLKYPLQVDADGNVGPLPGSENFPDVGGKVLGAHSATLPDISDGAGLVHVVDNGKLEDKGANWVVLHLVASSSFDEPFIKPLGYKTSGWVVHHKSDIWTKPSTNKKMVAWRIWLMAEVFLGKKIKDAIVTVLACFNDTQRQATKDAGVIAGPNEDGASNAGGRILGGSSAINAGFYGELTKCSFSNWFGSRGWHKIGDLFNPDRVLIGRRETPEGQKAIQALNDVYAHWVPEDRILTTNLAS</sequence>
<dbReference type="Gene3D" id="3.30.420.40">
    <property type="match status" value="1"/>
</dbReference>
<comment type="caution">
    <text evidence="16">The sequence shown here is derived from an EMBL/GenBank/DDBJ whole genome shotgun (WGS) entry which is preliminary data.</text>
</comment>
<dbReference type="Gene3D" id="2.60.40.150">
    <property type="entry name" value="C2 domain"/>
    <property type="match status" value="1"/>
</dbReference>
<dbReference type="InterPro" id="IPR024632">
    <property type="entry name" value="PLipase_D_C"/>
</dbReference>
<dbReference type="InterPro" id="IPR015679">
    <property type="entry name" value="PLipase_D_fam"/>
</dbReference>